<dbReference type="Gene3D" id="1.10.10.60">
    <property type="entry name" value="Homeodomain-like"/>
    <property type="match status" value="1"/>
</dbReference>
<evidence type="ECO:0000313" key="6">
    <source>
        <dbReference type="Proteomes" id="UP000017819"/>
    </source>
</evidence>
<dbReference type="InterPro" id="IPR020449">
    <property type="entry name" value="Tscrpt_reg_AraC-type_HTH"/>
</dbReference>
<keyword evidence="6" id="KW-1185">Reference proteome</keyword>
<keyword evidence="3" id="KW-0804">Transcription</keyword>
<keyword evidence="2" id="KW-0238">DNA-binding</keyword>
<dbReference type="InterPro" id="IPR050204">
    <property type="entry name" value="AraC_XylS_family_regulators"/>
</dbReference>
<evidence type="ECO:0000313" key="5">
    <source>
        <dbReference type="EMBL" id="ESR22686.1"/>
    </source>
</evidence>
<comment type="caution">
    <text evidence="5">The sequence shown here is derived from an EMBL/GenBank/DDBJ whole genome shotgun (WGS) entry which is preliminary data.</text>
</comment>
<evidence type="ECO:0000256" key="3">
    <source>
        <dbReference type="ARBA" id="ARBA00023163"/>
    </source>
</evidence>
<dbReference type="AlphaFoldDB" id="V4R913"/>
<evidence type="ECO:0000259" key="4">
    <source>
        <dbReference type="PROSITE" id="PS01124"/>
    </source>
</evidence>
<dbReference type="PANTHER" id="PTHR46796">
    <property type="entry name" value="HTH-TYPE TRANSCRIPTIONAL ACTIVATOR RHAS-RELATED"/>
    <property type="match status" value="1"/>
</dbReference>
<dbReference type="Proteomes" id="UP000017819">
    <property type="component" value="Unassembled WGS sequence"/>
</dbReference>
<sequence length="344" mass="36526">MSSESPTSFDLRALSGAERFEMWSTLVRPLFDVRLPDGSDVETFRGEASTVLLGDVVIARTSGDGQHFSRTSGTIRDSGWDHLVIQCYDRGAYAGDLAGQEVVVGSGEIGVLDLARPFETFASAFSNLTLVIPREKFVSLRPSGIHGLKVDGTRPLARIIRAHMGFMAAEGHRLDLAEAAACTDALVALVTGAATADAPPGVRAAAAASARATALDFVDRNLDSPGLSPDRIAEACGISRATLYRILEMDGGIAAFIRDRRLARALDLLAGGAAERRSVERIAFDVGFTSAAHFSRAFKARFGVRPSDVPELAREGAAVVAALKADTRAARWLADMRALRASLG</sequence>
<gene>
    <name evidence="5" type="ORF">N177_3823</name>
</gene>
<dbReference type="PRINTS" id="PR00032">
    <property type="entry name" value="HTHARAC"/>
</dbReference>
<name>V4R913_9HYPH</name>
<feature type="domain" description="HTH araC/xylS-type" evidence="4">
    <location>
        <begin position="212"/>
        <end position="312"/>
    </location>
</feature>
<reference evidence="5 6" key="1">
    <citation type="journal article" date="2014" name="Genome Announc.">
        <title>Draft Genome Sequence of Lutibaculum baratangense Strain AMV1T, Isolated from a Mud Volcano in Andamans, India.</title>
        <authorList>
            <person name="Singh A."/>
            <person name="Sreenivas A."/>
            <person name="Sathyanarayana Reddy G."/>
            <person name="Pinnaka A.K."/>
            <person name="Shivaji S."/>
        </authorList>
    </citation>
    <scope>NUCLEOTIDE SEQUENCE [LARGE SCALE GENOMIC DNA]</scope>
    <source>
        <strain evidence="5 6">AMV1</strain>
    </source>
</reference>
<dbReference type="OrthoDB" id="8004517at2"/>
<dbReference type="PROSITE" id="PS01124">
    <property type="entry name" value="HTH_ARAC_FAMILY_2"/>
    <property type="match status" value="1"/>
</dbReference>
<keyword evidence="1" id="KW-0805">Transcription regulation</keyword>
<dbReference type="GO" id="GO:0003700">
    <property type="term" value="F:DNA-binding transcription factor activity"/>
    <property type="evidence" value="ECO:0007669"/>
    <property type="project" value="InterPro"/>
</dbReference>
<dbReference type="EMBL" id="AWXZ01000040">
    <property type="protein sequence ID" value="ESR22686.1"/>
    <property type="molecule type" value="Genomic_DNA"/>
</dbReference>
<dbReference type="InterPro" id="IPR009057">
    <property type="entry name" value="Homeodomain-like_sf"/>
</dbReference>
<dbReference type="PATRIC" id="fig|631454.5.peg.3776"/>
<dbReference type="SUPFAM" id="SSF46689">
    <property type="entry name" value="Homeodomain-like"/>
    <property type="match status" value="1"/>
</dbReference>
<dbReference type="eggNOG" id="COG2207">
    <property type="taxonomic scope" value="Bacteria"/>
</dbReference>
<dbReference type="STRING" id="631454.N177_3823"/>
<dbReference type="SMART" id="SM00342">
    <property type="entry name" value="HTH_ARAC"/>
    <property type="match status" value="1"/>
</dbReference>
<dbReference type="GO" id="GO:0043565">
    <property type="term" value="F:sequence-specific DNA binding"/>
    <property type="evidence" value="ECO:0007669"/>
    <property type="project" value="InterPro"/>
</dbReference>
<evidence type="ECO:0000256" key="1">
    <source>
        <dbReference type="ARBA" id="ARBA00023015"/>
    </source>
</evidence>
<organism evidence="5 6">
    <name type="scientific">Lutibaculum baratangense AMV1</name>
    <dbReference type="NCBI Taxonomy" id="631454"/>
    <lineage>
        <taxon>Bacteria</taxon>
        <taxon>Pseudomonadati</taxon>
        <taxon>Pseudomonadota</taxon>
        <taxon>Alphaproteobacteria</taxon>
        <taxon>Hyphomicrobiales</taxon>
        <taxon>Tepidamorphaceae</taxon>
        <taxon>Lutibaculum</taxon>
    </lineage>
</organism>
<dbReference type="RefSeq" id="WP_023433932.1">
    <property type="nucleotide sequence ID" value="NZ_AWXZ01000040.1"/>
</dbReference>
<dbReference type="InterPro" id="IPR018060">
    <property type="entry name" value="HTH_AraC"/>
</dbReference>
<dbReference type="PANTHER" id="PTHR46796:SF6">
    <property type="entry name" value="ARAC SUBFAMILY"/>
    <property type="match status" value="1"/>
</dbReference>
<accession>V4R913</accession>
<evidence type="ECO:0000256" key="2">
    <source>
        <dbReference type="ARBA" id="ARBA00023125"/>
    </source>
</evidence>
<protein>
    <submittedName>
        <fullName evidence="5">Transcriptional regulator, AraC family</fullName>
    </submittedName>
</protein>
<dbReference type="Pfam" id="PF12833">
    <property type="entry name" value="HTH_18"/>
    <property type="match status" value="1"/>
</dbReference>
<proteinExistence type="predicted"/>